<dbReference type="Pfam" id="PF00702">
    <property type="entry name" value="Hydrolase"/>
    <property type="match status" value="1"/>
</dbReference>
<feature type="site" description="Important for catalytic activity and assists the phosphoryl transfer reaction to Asp8 by balancing charge and orienting the reacting groups" evidence="5">
    <location>
        <position position="117"/>
    </location>
</feature>
<evidence type="ECO:0000256" key="3">
    <source>
        <dbReference type="PIRSR" id="PIRSR610972-2"/>
    </source>
</evidence>
<feature type="binding site" evidence="3">
    <location>
        <begin position="9"/>
        <end position="11"/>
    </location>
    <ligand>
        <name>substrate</name>
    </ligand>
</feature>
<feature type="active site" description="Proton donor/acceptor" evidence="2">
    <location>
        <position position="11"/>
    </location>
</feature>
<feature type="site" description="Important for catalytic activity and assists the phosphoryl transfer reaction to Asp8 by balancing charge and orienting the reacting groups" evidence="5">
    <location>
        <position position="148"/>
    </location>
</feature>
<dbReference type="CDD" id="cd02598">
    <property type="entry name" value="HAD_BPGM"/>
    <property type="match status" value="1"/>
</dbReference>
<feature type="binding site" evidence="3">
    <location>
        <position position="25"/>
    </location>
    <ligand>
        <name>substrate</name>
    </ligand>
</feature>
<feature type="binding site" evidence="4">
    <location>
        <position position="173"/>
    </location>
    <ligand>
        <name>Mg(2+)</name>
        <dbReference type="ChEBI" id="CHEBI:18420"/>
    </ligand>
</feature>
<dbReference type="PANTHER" id="PTHR43481:SF4">
    <property type="entry name" value="GLYCEROL-1-PHOSPHATE PHOSPHOHYDROLASE 1-RELATED"/>
    <property type="match status" value="1"/>
</dbReference>
<keyword evidence="4" id="KW-0460">Magnesium</keyword>
<feature type="binding site" evidence="3">
    <location>
        <position position="148"/>
    </location>
    <ligand>
        <name>substrate</name>
    </ligand>
</feature>
<organism evidence="6 7">
    <name type="scientific">Ligilactobacillus araffinosus DSM 20653</name>
    <dbReference type="NCBI Taxonomy" id="1423820"/>
    <lineage>
        <taxon>Bacteria</taxon>
        <taxon>Bacillati</taxon>
        <taxon>Bacillota</taxon>
        <taxon>Bacilli</taxon>
        <taxon>Lactobacillales</taxon>
        <taxon>Lactobacillaceae</taxon>
        <taxon>Ligilactobacillus</taxon>
    </lineage>
</organism>
<dbReference type="PANTHER" id="PTHR43481">
    <property type="entry name" value="FRUCTOSE-1-PHOSPHATE PHOSPHATASE"/>
    <property type="match status" value="1"/>
</dbReference>
<dbReference type="InterPro" id="IPR010972">
    <property type="entry name" value="Beta-PGM"/>
</dbReference>
<dbReference type="STRING" id="1423820.FC64_GL000433"/>
<evidence type="ECO:0000256" key="1">
    <source>
        <dbReference type="ARBA" id="ARBA00006171"/>
    </source>
</evidence>
<dbReference type="NCBIfam" id="TIGR01509">
    <property type="entry name" value="HAD-SF-IA-v3"/>
    <property type="match status" value="1"/>
</dbReference>
<dbReference type="GO" id="GO:0050308">
    <property type="term" value="F:sugar-phosphatase activity"/>
    <property type="evidence" value="ECO:0007669"/>
    <property type="project" value="TreeGrafter"/>
</dbReference>
<dbReference type="Gene3D" id="3.40.50.1000">
    <property type="entry name" value="HAD superfamily/HAD-like"/>
    <property type="match status" value="1"/>
</dbReference>
<dbReference type="SUPFAM" id="SSF56784">
    <property type="entry name" value="HAD-like"/>
    <property type="match status" value="1"/>
</dbReference>
<dbReference type="EMBL" id="AYYZ01000002">
    <property type="protein sequence ID" value="KRM53521.1"/>
    <property type="molecule type" value="Genomic_DNA"/>
</dbReference>
<protein>
    <submittedName>
        <fullName evidence="6">Beta-phosphoglucomutase</fullName>
    </submittedName>
</protein>
<feature type="binding site" evidence="3">
    <location>
        <position position="79"/>
    </location>
    <ligand>
        <name>substrate</name>
    </ligand>
</feature>
<gene>
    <name evidence="6" type="ORF">FC64_GL000433</name>
</gene>
<accession>A0A0R1ZFF8</accession>
<keyword evidence="4" id="KW-0479">Metal-binding</keyword>
<dbReference type="InterPro" id="IPR023198">
    <property type="entry name" value="PGP-like_dom2"/>
</dbReference>
<evidence type="ECO:0000256" key="4">
    <source>
        <dbReference type="PIRSR" id="PIRSR610972-3"/>
    </source>
</evidence>
<comment type="similarity">
    <text evidence="1">Belongs to the HAD-like hydrolase superfamily. CbbY/CbbZ/Gph/YieH family.</text>
</comment>
<evidence type="ECO:0000256" key="5">
    <source>
        <dbReference type="PIRSR" id="PIRSR610972-4"/>
    </source>
</evidence>
<evidence type="ECO:0000313" key="6">
    <source>
        <dbReference type="EMBL" id="KRM53521.1"/>
    </source>
</evidence>
<dbReference type="Proteomes" id="UP000051291">
    <property type="component" value="Unassembled WGS sequence"/>
</dbReference>
<dbReference type="GO" id="GO:0008801">
    <property type="term" value="F:beta-phosphoglucomutase activity"/>
    <property type="evidence" value="ECO:0007669"/>
    <property type="project" value="InterPro"/>
</dbReference>
<dbReference type="GO" id="GO:0000287">
    <property type="term" value="F:magnesium ion binding"/>
    <property type="evidence" value="ECO:0007669"/>
    <property type="project" value="InterPro"/>
</dbReference>
<evidence type="ECO:0000313" key="7">
    <source>
        <dbReference type="Proteomes" id="UP000051291"/>
    </source>
</evidence>
<keyword evidence="7" id="KW-1185">Reference proteome</keyword>
<dbReference type="InterPro" id="IPR051806">
    <property type="entry name" value="HAD-like_SPP"/>
</dbReference>
<dbReference type="PATRIC" id="fig|1423820.4.peg.434"/>
<dbReference type="InterPro" id="IPR006439">
    <property type="entry name" value="HAD-SF_hydro_IA"/>
</dbReference>
<evidence type="ECO:0000256" key="2">
    <source>
        <dbReference type="PIRSR" id="PIRSR610972-1"/>
    </source>
</evidence>
<dbReference type="NCBIfam" id="TIGR02009">
    <property type="entry name" value="PGMB-YQAB-SF"/>
    <property type="match status" value="1"/>
</dbReference>
<feature type="binding site" evidence="3">
    <location>
        <position position="53"/>
    </location>
    <ligand>
        <name>substrate</name>
    </ligand>
</feature>
<dbReference type="AlphaFoldDB" id="A0A0R1ZFF8"/>
<reference evidence="6 7" key="1">
    <citation type="journal article" date="2015" name="Genome Announc.">
        <title>Expanding the biotechnology potential of lactobacilli through comparative genomics of 213 strains and associated genera.</title>
        <authorList>
            <person name="Sun Z."/>
            <person name="Harris H.M."/>
            <person name="McCann A."/>
            <person name="Guo C."/>
            <person name="Argimon S."/>
            <person name="Zhang W."/>
            <person name="Yang X."/>
            <person name="Jeffery I.B."/>
            <person name="Cooney J.C."/>
            <person name="Kagawa T.F."/>
            <person name="Liu W."/>
            <person name="Song Y."/>
            <person name="Salvetti E."/>
            <person name="Wrobel A."/>
            <person name="Rasinkangas P."/>
            <person name="Parkhill J."/>
            <person name="Rea M.C."/>
            <person name="O'Sullivan O."/>
            <person name="Ritari J."/>
            <person name="Douillard F.P."/>
            <person name="Paul Ross R."/>
            <person name="Yang R."/>
            <person name="Briner A.E."/>
            <person name="Felis G.E."/>
            <person name="de Vos W.M."/>
            <person name="Barrangou R."/>
            <person name="Klaenhammer T.R."/>
            <person name="Caufield P.W."/>
            <person name="Cui Y."/>
            <person name="Zhang H."/>
            <person name="O'Toole P.W."/>
        </authorList>
    </citation>
    <scope>NUCLEOTIDE SEQUENCE [LARGE SCALE GENOMIC DNA]</scope>
    <source>
        <strain evidence="6 7">DSM 20653</strain>
    </source>
</reference>
<dbReference type="NCBIfam" id="TIGR01990">
    <property type="entry name" value="bPGM"/>
    <property type="match status" value="1"/>
</dbReference>
<dbReference type="SFLD" id="SFLDS00003">
    <property type="entry name" value="Haloacid_Dehalogenase"/>
    <property type="match status" value="1"/>
</dbReference>
<dbReference type="SFLD" id="SFLDG01129">
    <property type="entry name" value="C1.5:_HAD__Beta-PGM__Phosphata"/>
    <property type="match status" value="1"/>
</dbReference>
<dbReference type="PRINTS" id="PR00413">
    <property type="entry name" value="HADHALOGNASE"/>
</dbReference>
<dbReference type="GO" id="GO:0005975">
    <property type="term" value="P:carbohydrate metabolic process"/>
    <property type="evidence" value="ECO:0007669"/>
    <property type="project" value="InterPro"/>
</dbReference>
<feature type="active site" description="Nucleophile" evidence="2">
    <location>
        <position position="9"/>
    </location>
</feature>
<name>A0A0R1ZFF8_9LACO</name>
<feature type="binding site" evidence="4">
    <location>
        <position position="9"/>
    </location>
    <ligand>
        <name>Mg(2+)</name>
        <dbReference type="ChEBI" id="CHEBI:18420"/>
    </ligand>
</feature>
<proteinExistence type="inferred from homology"/>
<dbReference type="InterPro" id="IPR023214">
    <property type="entry name" value="HAD_sf"/>
</dbReference>
<feature type="binding site" evidence="3">
    <location>
        <begin position="45"/>
        <end position="50"/>
    </location>
    <ligand>
        <name>substrate</name>
    </ligand>
</feature>
<dbReference type="InterPro" id="IPR036412">
    <property type="entry name" value="HAD-like_sf"/>
</dbReference>
<feature type="binding site" evidence="4">
    <location>
        <position position="11"/>
    </location>
    <ligand>
        <name>Mg(2+)</name>
        <dbReference type="ChEBI" id="CHEBI:18420"/>
    </ligand>
</feature>
<comment type="cofactor">
    <cofactor evidence="4">
        <name>Mg(2+)</name>
        <dbReference type="ChEBI" id="CHEBI:18420"/>
    </cofactor>
    <text evidence="4">Binds 2 magnesium ions per subunit.</text>
</comment>
<feature type="binding site" evidence="3">
    <location>
        <begin position="117"/>
        <end position="121"/>
    </location>
    <ligand>
        <name>substrate</name>
    </ligand>
</feature>
<sequence>MQMQGAVFDLDGVITDTAKYHFAAWSKLAKENLDIELPASFETELKGVSRIDSLKKILEYGNKLDQFSDDDIQELAAKKNGYYLEAIDGLSKDDILPGITELIAQLKAHNVKMSLASASKNAPAILKKLGLFDEFDAIADPAKVAHGKPAPDIFLAGAAAVDLKPSECVGVEDAVAGVQAIKDAGMVAVAVGDAQELAKADKVVPTTADFSYDLFEQTFEKANA</sequence>
<feature type="binding site" evidence="4">
    <location>
        <position position="172"/>
    </location>
    <ligand>
        <name>Mg(2+)</name>
        <dbReference type="ChEBI" id="CHEBI:18420"/>
    </ligand>
</feature>
<dbReference type="SFLD" id="SFLDF00046">
    <property type="entry name" value="beta-phosphoglucomutase"/>
    <property type="match status" value="1"/>
</dbReference>
<comment type="caution">
    <text evidence="6">The sequence shown here is derived from an EMBL/GenBank/DDBJ whole genome shotgun (WGS) entry which is preliminary data.</text>
</comment>
<dbReference type="InterPro" id="IPR010976">
    <property type="entry name" value="B-phosphoglucomutase_hydrolase"/>
</dbReference>
<dbReference type="SFLD" id="SFLDG01135">
    <property type="entry name" value="C1.5.6:_HAD__Beta-PGM__Phospha"/>
    <property type="match status" value="1"/>
</dbReference>
<dbReference type="Gene3D" id="1.10.150.240">
    <property type="entry name" value="Putative phosphatase, domain 2"/>
    <property type="match status" value="1"/>
</dbReference>